<dbReference type="AlphaFoldDB" id="A0A9D1LU45"/>
<dbReference type="SUPFAM" id="SSF51658">
    <property type="entry name" value="Xylose isomerase-like"/>
    <property type="match status" value="1"/>
</dbReference>
<dbReference type="EMBL" id="DVND01000052">
    <property type="protein sequence ID" value="HIU48133.1"/>
    <property type="molecule type" value="Genomic_DNA"/>
</dbReference>
<comment type="caution">
    <text evidence="2">The sequence shown here is derived from an EMBL/GenBank/DDBJ whole genome shotgun (WGS) entry which is preliminary data.</text>
</comment>
<name>A0A9D1LU45_9FIRM</name>
<dbReference type="GO" id="GO:0016853">
    <property type="term" value="F:isomerase activity"/>
    <property type="evidence" value="ECO:0007669"/>
    <property type="project" value="UniProtKB-KW"/>
</dbReference>
<proteinExistence type="predicted"/>
<evidence type="ECO:0000313" key="2">
    <source>
        <dbReference type="EMBL" id="HIU48133.1"/>
    </source>
</evidence>
<dbReference type="InterPro" id="IPR036237">
    <property type="entry name" value="Xyl_isomerase-like_sf"/>
</dbReference>
<organism evidence="2 3">
    <name type="scientific">Candidatus Avimonoglobus intestinipullorum</name>
    <dbReference type="NCBI Taxonomy" id="2840699"/>
    <lineage>
        <taxon>Bacteria</taxon>
        <taxon>Bacillati</taxon>
        <taxon>Bacillota</taxon>
        <taxon>Clostridia</taxon>
        <taxon>Eubacteriales</taxon>
        <taxon>Candidatus Avimonoglobus</taxon>
    </lineage>
</organism>
<dbReference type="Gene3D" id="3.20.20.150">
    <property type="entry name" value="Divalent-metal-dependent TIM barrel enzymes"/>
    <property type="match status" value="1"/>
</dbReference>
<evidence type="ECO:0000259" key="1">
    <source>
        <dbReference type="Pfam" id="PF01261"/>
    </source>
</evidence>
<dbReference type="InterPro" id="IPR013022">
    <property type="entry name" value="Xyl_isomerase-like_TIM-brl"/>
</dbReference>
<dbReference type="InterPro" id="IPR050312">
    <property type="entry name" value="IolE/XylAMocC-like"/>
</dbReference>
<keyword evidence="2" id="KW-0413">Isomerase</keyword>
<reference evidence="2" key="2">
    <citation type="journal article" date="2021" name="PeerJ">
        <title>Extensive microbial diversity within the chicken gut microbiome revealed by metagenomics and culture.</title>
        <authorList>
            <person name="Gilroy R."/>
            <person name="Ravi A."/>
            <person name="Getino M."/>
            <person name="Pursley I."/>
            <person name="Horton D.L."/>
            <person name="Alikhan N.F."/>
            <person name="Baker D."/>
            <person name="Gharbi K."/>
            <person name="Hall N."/>
            <person name="Watson M."/>
            <person name="Adriaenssens E.M."/>
            <person name="Foster-Nyarko E."/>
            <person name="Jarju S."/>
            <person name="Secka A."/>
            <person name="Antonio M."/>
            <person name="Oren A."/>
            <person name="Chaudhuri R.R."/>
            <person name="La Ragione R."/>
            <person name="Hildebrand F."/>
            <person name="Pallen M.J."/>
        </authorList>
    </citation>
    <scope>NUCLEOTIDE SEQUENCE</scope>
    <source>
        <strain evidence="2">ChiSjej4B22-9803</strain>
    </source>
</reference>
<feature type="domain" description="Xylose isomerase-like TIM barrel" evidence="1">
    <location>
        <begin position="26"/>
        <end position="220"/>
    </location>
</feature>
<dbReference type="Proteomes" id="UP000824111">
    <property type="component" value="Unassembled WGS sequence"/>
</dbReference>
<accession>A0A9D1LU45</accession>
<sequence>MDQRIGAQLYTIRDFCQTKEDLDASFAKLQKIGYKQVQVSGIGPISGPDVKAACDKYGLEVSCTHRSLQSFEEDFENEVAFHKAIGCDIAGLGAMPREYWNGENIMEFVDRMNNINDAFAKEGITFAYHNHAFEFEKDAGGKFAMDYLLEHGKFSFIVDTYWLAYAGINPAKFIKNLGERAVAIHFKDLAIIDNAIVMAEITYGNLDWDEIIAASREAGARFALVEQDTCRRDPFESLKMSYDALVKKGFI</sequence>
<gene>
    <name evidence="2" type="ORF">IAB04_02085</name>
</gene>
<dbReference type="PANTHER" id="PTHR12110">
    <property type="entry name" value="HYDROXYPYRUVATE ISOMERASE"/>
    <property type="match status" value="1"/>
</dbReference>
<evidence type="ECO:0000313" key="3">
    <source>
        <dbReference type="Proteomes" id="UP000824111"/>
    </source>
</evidence>
<protein>
    <submittedName>
        <fullName evidence="2">Sugar phosphate isomerase/epimerase</fullName>
    </submittedName>
</protein>
<dbReference type="PANTHER" id="PTHR12110:SF41">
    <property type="entry name" value="INOSOSE DEHYDRATASE"/>
    <property type="match status" value="1"/>
</dbReference>
<dbReference type="Pfam" id="PF01261">
    <property type="entry name" value="AP_endonuc_2"/>
    <property type="match status" value="1"/>
</dbReference>
<reference evidence="2" key="1">
    <citation type="submission" date="2020-10" db="EMBL/GenBank/DDBJ databases">
        <authorList>
            <person name="Gilroy R."/>
        </authorList>
    </citation>
    <scope>NUCLEOTIDE SEQUENCE</scope>
    <source>
        <strain evidence="2">ChiSjej4B22-9803</strain>
    </source>
</reference>